<dbReference type="Pfam" id="PF00171">
    <property type="entry name" value="Aldedh"/>
    <property type="match status" value="1"/>
</dbReference>
<comment type="similarity">
    <text evidence="1 4">Belongs to the aldehyde dehydrogenase family.</text>
</comment>
<dbReference type="FunFam" id="3.40.605.10:FF:000007">
    <property type="entry name" value="NAD/NADP-dependent betaine aldehyde dehydrogenase"/>
    <property type="match status" value="1"/>
</dbReference>
<name>A0A323VGH9_9ACTN</name>
<comment type="caution">
    <text evidence="7">The sequence shown here is derived from an EMBL/GenBank/DDBJ whole genome shotgun (WGS) entry which is preliminary data.</text>
</comment>
<dbReference type="InterPro" id="IPR016161">
    <property type="entry name" value="Ald_DH/histidinol_DH"/>
</dbReference>
<sequence>MEQTPAGTVLTAPDDAVPHEAAVLVAGQRLASDFQPVVNPARLSEVIGRVALGTAEHVDQAVAAAAAAFPAWSQLSPHERAARLGDAAAAITAAAGPLAELLTREQGKVLWESRVDVGGAAHILGYYTGLADRLAEDEVFRSDARGTIWSGRRPMGVTGVIVPWNSPVYLAFLGIAPALLAGNTVVVKPSELAPLTLSAVLRVLADALPEGVVGVVPGGGEAGAAIAAHHGIRKVFFTGSTATGQQVMRAAAGNLKNISLELGGNDPAIVLESAVVDDRLVDELVQSVFTASGQICFNVKRIYVHRSHHDEFVERYTAAVDRLVVGDGLDPRSTMGPVNNRPQFERVKGLLERTRAAGATVTTLGRRLDPDTWDDGYFLQPTVVTDVEPGAELVTCEQFGPVVPVLPFDTDDEAVALANDSEFGLAASVWSQDREHALRVARRLECGSVFLNVHRIGASDVSMPFGGFKGSGIGRGHGITALEACTELQTIADHVDVSGFPGPNR</sequence>
<accession>A0A323VGH9</accession>
<dbReference type="Proteomes" id="UP000580718">
    <property type="component" value="Unassembled WGS sequence"/>
</dbReference>
<evidence type="ECO:0000313" key="8">
    <source>
        <dbReference type="Proteomes" id="UP000247602"/>
    </source>
</evidence>
<evidence type="ECO:0000256" key="2">
    <source>
        <dbReference type="ARBA" id="ARBA00023002"/>
    </source>
</evidence>
<dbReference type="GO" id="GO:0016620">
    <property type="term" value="F:oxidoreductase activity, acting on the aldehyde or oxo group of donors, NAD or NADP as acceptor"/>
    <property type="evidence" value="ECO:0007669"/>
    <property type="project" value="InterPro"/>
</dbReference>
<proteinExistence type="inferred from homology"/>
<evidence type="ECO:0000313" key="6">
    <source>
        <dbReference type="EMBL" id="MBB3674546.1"/>
    </source>
</evidence>
<dbReference type="EMBL" id="QKNV01000011">
    <property type="protein sequence ID" value="PZA23133.1"/>
    <property type="molecule type" value="Genomic_DNA"/>
</dbReference>
<dbReference type="Proteomes" id="UP000247602">
    <property type="component" value="Unassembled WGS sequence"/>
</dbReference>
<dbReference type="PANTHER" id="PTHR11699">
    <property type="entry name" value="ALDEHYDE DEHYDROGENASE-RELATED"/>
    <property type="match status" value="1"/>
</dbReference>
<dbReference type="EC" id="1.2.1.-" evidence="6"/>
<dbReference type="OrthoDB" id="3495787at2"/>
<dbReference type="EMBL" id="JACIBU010000001">
    <property type="protein sequence ID" value="MBB3674546.1"/>
    <property type="molecule type" value="Genomic_DNA"/>
</dbReference>
<feature type="active site" evidence="3">
    <location>
        <position position="261"/>
    </location>
</feature>
<dbReference type="InterPro" id="IPR016163">
    <property type="entry name" value="Ald_DH_C"/>
</dbReference>
<evidence type="ECO:0000256" key="4">
    <source>
        <dbReference type="RuleBase" id="RU003345"/>
    </source>
</evidence>
<feature type="domain" description="Aldehyde dehydrogenase" evidence="5">
    <location>
        <begin position="35"/>
        <end position="491"/>
    </location>
</feature>
<dbReference type="Gene3D" id="3.40.605.10">
    <property type="entry name" value="Aldehyde Dehydrogenase, Chain A, domain 1"/>
    <property type="match status" value="1"/>
</dbReference>
<dbReference type="RefSeq" id="WP_110550550.1">
    <property type="nucleotide sequence ID" value="NZ_JACIBU010000001.1"/>
</dbReference>
<evidence type="ECO:0000256" key="3">
    <source>
        <dbReference type="PROSITE-ProRule" id="PRU10007"/>
    </source>
</evidence>
<evidence type="ECO:0000256" key="1">
    <source>
        <dbReference type="ARBA" id="ARBA00009986"/>
    </source>
</evidence>
<dbReference type="FunFam" id="3.40.309.10:FF:000009">
    <property type="entry name" value="Aldehyde dehydrogenase A"/>
    <property type="match status" value="1"/>
</dbReference>
<dbReference type="InterPro" id="IPR016162">
    <property type="entry name" value="Ald_DH_N"/>
</dbReference>
<dbReference type="SUPFAM" id="SSF53720">
    <property type="entry name" value="ALDH-like"/>
    <property type="match status" value="1"/>
</dbReference>
<keyword evidence="2 4" id="KW-0560">Oxidoreductase</keyword>
<gene>
    <name evidence="7" type="ORF">DMO24_01300</name>
    <name evidence="6" type="ORF">FHX36_000281</name>
</gene>
<dbReference type="InterPro" id="IPR029510">
    <property type="entry name" value="Ald_DH_CS_GLU"/>
</dbReference>
<reference evidence="7 8" key="1">
    <citation type="submission" date="2018-06" db="EMBL/GenBank/DDBJ databases">
        <title>Draft genome sequence of Modestobacter versicolor CP153-2.</title>
        <authorList>
            <person name="Gundlapally S.R."/>
        </authorList>
    </citation>
    <scope>NUCLEOTIDE SEQUENCE [LARGE SCALE GENOMIC DNA]</scope>
    <source>
        <strain evidence="7 8">CP153-2</strain>
    </source>
</reference>
<evidence type="ECO:0000313" key="9">
    <source>
        <dbReference type="Proteomes" id="UP000580718"/>
    </source>
</evidence>
<dbReference type="AlphaFoldDB" id="A0A323VGH9"/>
<organism evidence="7 8">
    <name type="scientific">Modestobacter versicolor</name>
    <dbReference type="NCBI Taxonomy" id="429133"/>
    <lineage>
        <taxon>Bacteria</taxon>
        <taxon>Bacillati</taxon>
        <taxon>Actinomycetota</taxon>
        <taxon>Actinomycetes</taxon>
        <taxon>Geodermatophilales</taxon>
        <taxon>Geodermatophilaceae</taxon>
        <taxon>Modestobacter</taxon>
    </lineage>
</organism>
<evidence type="ECO:0000259" key="5">
    <source>
        <dbReference type="Pfam" id="PF00171"/>
    </source>
</evidence>
<dbReference type="PROSITE" id="PS00687">
    <property type="entry name" value="ALDEHYDE_DEHYDR_GLU"/>
    <property type="match status" value="1"/>
</dbReference>
<dbReference type="Gene3D" id="3.40.309.10">
    <property type="entry name" value="Aldehyde Dehydrogenase, Chain A, domain 2"/>
    <property type="match status" value="1"/>
</dbReference>
<protein>
    <submittedName>
        <fullName evidence="7">Aldehyde dehydrogenase</fullName>
        <ecNumber evidence="6">1.2.1.-</ecNumber>
    </submittedName>
</protein>
<dbReference type="InterPro" id="IPR015590">
    <property type="entry name" value="Aldehyde_DH_dom"/>
</dbReference>
<evidence type="ECO:0000313" key="7">
    <source>
        <dbReference type="EMBL" id="PZA23133.1"/>
    </source>
</evidence>
<reference evidence="6 9" key="2">
    <citation type="submission" date="2020-08" db="EMBL/GenBank/DDBJ databases">
        <title>Sequencing the genomes of 1000 actinobacteria strains.</title>
        <authorList>
            <person name="Klenk H.-P."/>
        </authorList>
    </citation>
    <scope>NUCLEOTIDE SEQUENCE [LARGE SCALE GENOMIC DNA]</scope>
    <source>
        <strain evidence="6 9">DSM 16678</strain>
    </source>
</reference>
<keyword evidence="8" id="KW-1185">Reference proteome</keyword>